<gene>
    <name evidence="2" type="ORF">HWN40_00040</name>
</gene>
<organism evidence="2 3">
    <name type="scientific">Methanolobus zinderi</name>
    <dbReference type="NCBI Taxonomy" id="536044"/>
    <lineage>
        <taxon>Archaea</taxon>
        <taxon>Methanobacteriati</taxon>
        <taxon>Methanobacteriota</taxon>
        <taxon>Stenosarchaea group</taxon>
        <taxon>Methanomicrobia</taxon>
        <taxon>Methanosarcinales</taxon>
        <taxon>Methanosarcinaceae</taxon>
        <taxon>Methanolobus</taxon>
    </lineage>
</organism>
<evidence type="ECO:0000313" key="2">
    <source>
        <dbReference type="EMBL" id="QLC48779.1"/>
    </source>
</evidence>
<proteinExistence type="predicted"/>
<dbReference type="EMBL" id="CP058215">
    <property type="protein sequence ID" value="QLC48779.1"/>
    <property type="molecule type" value="Genomic_DNA"/>
</dbReference>
<keyword evidence="1" id="KW-0812">Transmembrane</keyword>
<evidence type="ECO:0000313" key="3">
    <source>
        <dbReference type="Proteomes" id="UP000509594"/>
    </source>
</evidence>
<dbReference type="OrthoDB" id="118051at2157"/>
<keyword evidence="1" id="KW-1133">Transmembrane helix</keyword>
<dbReference type="GeneID" id="55820017"/>
<accession>A0A7D5E679</accession>
<feature type="transmembrane region" description="Helical" evidence="1">
    <location>
        <begin position="15"/>
        <end position="34"/>
    </location>
</feature>
<dbReference type="Proteomes" id="UP000509594">
    <property type="component" value="Chromosome"/>
</dbReference>
<dbReference type="AlphaFoldDB" id="A0A7D5E679"/>
<dbReference type="RefSeq" id="WP_176963842.1">
    <property type="nucleotide sequence ID" value="NZ_CP058215.1"/>
</dbReference>
<dbReference type="InterPro" id="IPR055713">
    <property type="entry name" value="DUF7289"/>
</dbReference>
<dbReference type="Pfam" id="PF23960">
    <property type="entry name" value="DUF7289"/>
    <property type="match status" value="1"/>
</dbReference>
<dbReference type="KEGG" id="mzi:HWN40_00040"/>
<name>A0A7D5E679_9EURY</name>
<keyword evidence="3" id="KW-1185">Reference proteome</keyword>
<protein>
    <submittedName>
        <fullName evidence="2">Uncharacterized protein</fullName>
    </submittedName>
</protein>
<evidence type="ECO:0000256" key="1">
    <source>
        <dbReference type="SAM" id="Phobius"/>
    </source>
</evidence>
<reference evidence="2 3" key="1">
    <citation type="submission" date="2020-06" db="EMBL/GenBank/DDBJ databases">
        <title>Methanolobus halotolerans sp. nov., isolated from a saline lake Tus in Siberia.</title>
        <authorList>
            <person name="Shen Y."/>
            <person name="Chen S.-C."/>
            <person name="Lai M.-C."/>
            <person name="Huang H.-H."/>
            <person name="Chiu H.-H."/>
            <person name="Tang S.-L."/>
            <person name="Rogozin D.Y."/>
            <person name="Degermendzhy A.G."/>
        </authorList>
    </citation>
    <scope>NUCLEOTIDE SEQUENCE [LARGE SCALE GENOMIC DNA]</scope>
    <source>
        <strain evidence="2 3">DSM 21339</strain>
    </source>
</reference>
<sequence>MIQQDRNNAAVSETLGYILLFAIVTLSMGFIYAVGYPMLQSNIDANIFESAEQSFIVLQSDMDRVAFDQKPVTITRMKLQNSELSVNNGSSMTITYDSTPPLPVNTGNIEFEKDKKKIIYEMGSILESYPPDSMIMVSKPPIYVTDIDNTTVTTVGLISVNGEDSVSGKGIATMTFTHNLSNMSMSSSPTDVEVNINSNYAPVWKKYFEDIGFTVTNTTSSGITAHMNNTMLILSRHVVDVDIS</sequence>
<keyword evidence="1" id="KW-0472">Membrane</keyword>